<evidence type="ECO:0000256" key="1">
    <source>
        <dbReference type="SAM" id="MobiDB-lite"/>
    </source>
</evidence>
<accession>A0A8S4NPJ8</accession>
<gene>
    <name evidence="2" type="ORF">OFUS_LOCUS9205</name>
</gene>
<protein>
    <submittedName>
        <fullName evidence="2">Uncharacterized protein</fullName>
    </submittedName>
</protein>
<evidence type="ECO:0000313" key="3">
    <source>
        <dbReference type="Proteomes" id="UP000749559"/>
    </source>
</evidence>
<proteinExistence type="predicted"/>
<evidence type="ECO:0000313" key="2">
    <source>
        <dbReference type="EMBL" id="CAH1782796.1"/>
    </source>
</evidence>
<reference evidence="2" key="1">
    <citation type="submission" date="2022-03" db="EMBL/GenBank/DDBJ databases">
        <authorList>
            <person name="Martin C."/>
        </authorList>
    </citation>
    <scope>NUCLEOTIDE SEQUENCE</scope>
</reference>
<name>A0A8S4NPJ8_OWEFU</name>
<sequence length="244" mass="26615">MNPIFIYLIAQCHVDSIRLDIMYIPVKSKLNKEHKAKAKDASSNHVLEQALGKGAEAVKARVKTQKEDDFFKAVTKVSSEKKSLISLPSVNTSSSDSLVQTGAKDIAKDVEKTKQGFDVTSALGETHMTLSGSKPQTPLGSRSQTPMGSQSHTGSHSQPESRSQTPRTQTPLARTMTPEEIIRSKLPHILPQADFVTNQDPGSHGHSSTTHLDINIPHCPTDQGIESFGNWLHQTPGMIDDSKE</sequence>
<dbReference type="EMBL" id="CAIIXF020000005">
    <property type="protein sequence ID" value="CAH1782796.1"/>
    <property type="molecule type" value="Genomic_DNA"/>
</dbReference>
<feature type="region of interest" description="Disordered" evidence="1">
    <location>
        <begin position="124"/>
        <end position="173"/>
    </location>
</feature>
<dbReference type="Proteomes" id="UP000749559">
    <property type="component" value="Unassembled WGS sequence"/>
</dbReference>
<organism evidence="2 3">
    <name type="scientific">Owenia fusiformis</name>
    <name type="common">Polychaete worm</name>
    <dbReference type="NCBI Taxonomy" id="6347"/>
    <lineage>
        <taxon>Eukaryota</taxon>
        <taxon>Metazoa</taxon>
        <taxon>Spiralia</taxon>
        <taxon>Lophotrochozoa</taxon>
        <taxon>Annelida</taxon>
        <taxon>Polychaeta</taxon>
        <taxon>Sedentaria</taxon>
        <taxon>Canalipalpata</taxon>
        <taxon>Sabellida</taxon>
        <taxon>Oweniida</taxon>
        <taxon>Oweniidae</taxon>
        <taxon>Owenia</taxon>
    </lineage>
</organism>
<keyword evidence="3" id="KW-1185">Reference proteome</keyword>
<feature type="compositionally biased region" description="Polar residues" evidence="1">
    <location>
        <begin position="128"/>
        <end position="172"/>
    </location>
</feature>
<dbReference type="AlphaFoldDB" id="A0A8S4NPJ8"/>
<comment type="caution">
    <text evidence="2">The sequence shown here is derived from an EMBL/GenBank/DDBJ whole genome shotgun (WGS) entry which is preliminary data.</text>
</comment>